<gene>
    <name evidence="1" type="ORF">HanXRQr2_Chr06g0267901</name>
</gene>
<sequence length="93" mass="10545">MYDIDNLILSSTKYITFHSYQSQNGHQNRKQQRATTNHYELLQAITSPSPASHPEQSLYLKLAQEVQGAPPQQADSLPILHLEDHIDTSFPSL</sequence>
<dbReference type="Proteomes" id="UP000215914">
    <property type="component" value="Unassembled WGS sequence"/>
</dbReference>
<accession>A0A9K3IUG6</accession>
<reference evidence="1" key="2">
    <citation type="submission" date="2020-06" db="EMBL/GenBank/DDBJ databases">
        <title>Helianthus annuus Genome sequencing and assembly Release 2.</title>
        <authorList>
            <person name="Gouzy J."/>
            <person name="Langlade N."/>
            <person name="Munos S."/>
        </authorList>
    </citation>
    <scope>NUCLEOTIDE SEQUENCE</scope>
    <source>
        <tissue evidence="1">Leaves</tissue>
    </source>
</reference>
<name>A0A9K3IUG6_HELAN</name>
<dbReference type="AlphaFoldDB" id="A0A9K3IUG6"/>
<dbReference type="EMBL" id="MNCJ02000321">
    <property type="protein sequence ID" value="KAF5803147.1"/>
    <property type="molecule type" value="Genomic_DNA"/>
</dbReference>
<evidence type="ECO:0000313" key="2">
    <source>
        <dbReference type="Proteomes" id="UP000215914"/>
    </source>
</evidence>
<protein>
    <submittedName>
        <fullName evidence="1">Uncharacterized protein</fullName>
    </submittedName>
</protein>
<dbReference type="Gramene" id="mRNA:HanXRQr2_Chr06g0267901">
    <property type="protein sequence ID" value="mRNA:HanXRQr2_Chr06g0267901"/>
    <property type="gene ID" value="HanXRQr2_Chr06g0267901"/>
</dbReference>
<reference evidence="1" key="1">
    <citation type="journal article" date="2017" name="Nature">
        <title>The sunflower genome provides insights into oil metabolism, flowering and Asterid evolution.</title>
        <authorList>
            <person name="Badouin H."/>
            <person name="Gouzy J."/>
            <person name="Grassa C.J."/>
            <person name="Murat F."/>
            <person name="Staton S.E."/>
            <person name="Cottret L."/>
            <person name="Lelandais-Briere C."/>
            <person name="Owens G.L."/>
            <person name="Carrere S."/>
            <person name="Mayjonade B."/>
            <person name="Legrand L."/>
            <person name="Gill N."/>
            <person name="Kane N.C."/>
            <person name="Bowers J.E."/>
            <person name="Hubner S."/>
            <person name="Bellec A."/>
            <person name="Berard A."/>
            <person name="Berges H."/>
            <person name="Blanchet N."/>
            <person name="Boniface M.C."/>
            <person name="Brunel D."/>
            <person name="Catrice O."/>
            <person name="Chaidir N."/>
            <person name="Claudel C."/>
            <person name="Donnadieu C."/>
            <person name="Faraut T."/>
            <person name="Fievet G."/>
            <person name="Helmstetter N."/>
            <person name="King M."/>
            <person name="Knapp S.J."/>
            <person name="Lai Z."/>
            <person name="Le Paslier M.C."/>
            <person name="Lippi Y."/>
            <person name="Lorenzon L."/>
            <person name="Mandel J.R."/>
            <person name="Marage G."/>
            <person name="Marchand G."/>
            <person name="Marquand E."/>
            <person name="Bret-Mestries E."/>
            <person name="Morien E."/>
            <person name="Nambeesan S."/>
            <person name="Nguyen T."/>
            <person name="Pegot-Espagnet P."/>
            <person name="Pouilly N."/>
            <person name="Raftis F."/>
            <person name="Sallet E."/>
            <person name="Schiex T."/>
            <person name="Thomas J."/>
            <person name="Vandecasteele C."/>
            <person name="Vares D."/>
            <person name="Vear F."/>
            <person name="Vautrin S."/>
            <person name="Crespi M."/>
            <person name="Mangin B."/>
            <person name="Burke J.M."/>
            <person name="Salse J."/>
            <person name="Munos S."/>
            <person name="Vincourt P."/>
            <person name="Rieseberg L.H."/>
            <person name="Langlade N.B."/>
        </authorList>
    </citation>
    <scope>NUCLEOTIDE SEQUENCE</scope>
    <source>
        <tissue evidence="1">Leaves</tissue>
    </source>
</reference>
<organism evidence="1 2">
    <name type="scientific">Helianthus annuus</name>
    <name type="common">Common sunflower</name>
    <dbReference type="NCBI Taxonomy" id="4232"/>
    <lineage>
        <taxon>Eukaryota</taxon>
        <taxon>Viridiplantae</taxon>
        <taxon>Streptophyta</taxon>
        <taxon>Embryophyta</taxon>
        <taxon>Tracheophyta</taxon>
        <taxon>Spermatophyta</taxon>
        <taxon>Magnoliopsida</taxon>
        <taxon>eudicotyledons</taxon>
        <taxon>Gunneridae</taxon>
        <taxon>Pentapetalae</taxon>
        <taxon>asterids</taxon>
        <taxon>campanulids</taxon>
        <taxon>Asterales</taxon>
        <taxon>Asteraceae</taxon>
        <taxon>Asteroideae</taxon>
        <taxon>Heliantheae alliance</taxon>
        <taxon>Heliantheae</taxon>
        <taxon>Helianthus</taxon>
    </lineage>
</organism>
<evidence type="ECO:0000313" key="1">
    <source>
        <dbReference type="EMBL" id="KAF5803147.1"/>
    </source>
</evidence>
<keyword evidence="2" id="KW-1185">Reference proteome</keyword>
<proteinExistence type="predicted"/>
<comment type="caution">
    <text evidence="1">The sequence shown here is derived from an EMBL/GenBank/DDBJ whole genome shotgun (WGS) entry which is preliminary data.</text>
</comment>